<dbReference type="Proteomes" id="UP000499080">
    <property type="component" value="Unassembled WGS sequence"/>
</dbReference>
<dbReference type="EMBL" id="BGPR01002144">
    <property type="protein sequence ID" value="GBM68472.1"/>
    <property type="molecule type" value="Genomic_DNA"/>
</dbReference>
<evidence type="ECO:0000313" key="1">
    <source>
        <dbReference type="EMBL" id="GBM68472.1"/>
    </source>
</evidence>
<proteinExistence type="predicted"/>
<accession>A0A4Y2HT85</accession>
<evidence type="ECO:0000313" key="2">
    <source>
        <dbReference type="Proteomes" id="UP000499080"/>
    </source>
</evidence>
<comment type="caution">
    <text evidence="1">The sequence shown here is derived from an EMBL/GenBank/DDBJ whole genome shotgun (WGS) entry which is preliminary data.</text>
</comment>
<name>A0A4Y2HT85_ARAVE</name>
<reference evidence="1 2" key="1">
    <citation type="journal article" date="2019" name="Sci. Rep.">
        <title>Orb-weaving spider Araneus ventricosus genome elucidates the spidroin gene catalogue.</title>
        <authorList>
            <person name="Kono N."/>
            <person name="Nakamura H."/>
            <person name="Ohtoshi R."/>
            <person name="Moran D.A.P."/>
            <person name="Shinohara A."/>
            <person name="Yoshida Y."/>
            <person name="Fujiwara M."/>
            <person name="Mori M."/>
            <person name="Tomita M."/>
            <person name="Arakawa K."/>
        </authorList>
    </citation>
    <scope>NUCLEOTIDE SEQUENCE [LARGE SCALE GENOMIC DNA]</scope>
</reference>
<protein>
    <submittedName>
        <fullName evidence="1">Uncharacterized protein</fullName>
    </submittedName>
</protein>
<keyword evidence="2" id="KW-1185">Reference proteome</keyword>
<gene>
    <name evidence="1" type="ORF">AVEN_6441_1</name>
</gene>
<sequence>MNNVHQKIQQGNKRLAVSWADDHVASSSSSHRSRLLQTTCRSLQPADLFYVFRCRRSVSRYIDQYKAYITLRAIVRCFRPYERKATHQKNLYHVAH</sequence>
<dbReference type="AlphaFoldDB" id="A0A4Y2HT85"/>
<organism evidence="1 2">
    <name type="scientific">Araneus ventricosus</name>
    <name type="common">Orbweaver spider</name>
    <name type="synonym">Epeira ventricosa</name>
    <dbReference type="NCBI Taxonomy" id="182803"/>
    <lineage>
        <taxon>Eukaryota</taxon>
        <taxon>Metazoa</taxon>
        <taxon>Ecdysozoa</taxon>
        <taxon>Arthropoda</taxon>
        <taxon>Chelicerata</taxon>
        <taxon>Arachnida</taxon>
        <taxon>Araneae</taxon>
        <taxon>Araneomorphae</taxon>
        <taxon>Entelegynae</taxon>
        <taxon>Araneoidea</taxon>
        <taxon>Araneidae</taxon>
        <taxon>Araneus</taxon>
    </lineage>
</organism>